<feature type="transmembrane region" description="Helical" evidence="2">
    <location>
        <begin position="265"/>
        <end position="284"/>
    </location>
</feature>
<keyword evidence="2" id="KW-0472">Membrane</keyword>
<dbReference type="PANTHER" id="PTHR23523">
    <property type="match status" value="1"/>
</dbReference>
<dbReference type="InterPro" id="IPR036259">
    <property type="entry name" value="MFS_trans_sf"/>
</dbReference>
<feature type="transmembrane region" description="Helical" evidence="2">
    <location>
        <begin position="70"/>
        <end position="87"/>
    </location>
</feature>
<keyword evidence="2" id="KW-1133">Transmembrane helix</keyword>
<name>A0A660DUQ4_9LACO</name>
<dbReference type="PANTHER" id="PTHR23523:SF2">
    <property type="entry name" value="2-NITROIMIDAZOLE TRANSPORTER"/>
    <property type="match status" value="1"/>
</dbReference>
<dbReference type="GO" id="GO:0022857">
    <property type="term" value="F:transmembrane transporter activity"/>
    <property type="evidence" value="ECO:0007669"/>
    <property type="project" value="InterPro"/>
</dbReference>
<keyword evidence="4" id="KW-1185">Reference proteome</keyword>
<feature type="transmembrane region" description="Helical" evidence="2">
    <location>
        <begin position="7"/>
        <end position="26"/>
    </location>
</feature>
<evidence type="ECO:0000313" key="3">
    <source>
        <dbReference type="EMBL" id="VDG26643.1"/>
    </source>
</evidence>
<reference evidence="3 4" key="1">
    <citation type="submission" date="2018-11" db="EMBL/GenBank/DDBJ databases">
        <authorList>
            <person name="Wuyts S."/>
        </authorList>
    </citation>
    <scope>NUCLEOTIDE SEQUENCE [LARGE SCALE GENOMIC DNA]</scope>
    <source>
        <strain evidence="3">Lactobacillus mudanjiangensis AMBF249</strain>
    </source>
</reference>
<feature type="transmembrane region" description="Helical" evidence="2">
    <location>
        <begin position="93"/>
        <end position="115"/>
    </location>
</feature>
<dbReference type="InterPro" id="IPR052524">
    <property type="entry name" value="MFS_Cyanate_Porter"/>
</dbReference>
<dbReference type="OrthoDB" id="9797740at2"/>
<evidence type="ECO:0000256" key="2">
    <source>
        <dbReference type="SAM" id="Phobius"/>
    </source>
</evidence>
<evidence type="ECO:0000256" key="1">
    <source>
        <dbReference type="ARBA" id="ARBA00004651"/>
    </source>
</evidence>
<dbReference type="SUPFAM" id="SSF103473">
    <property type="entry name" value="MFS general substrate transporter"/>
    <property type="match status" value="1"/>
</dbReference>
<feature type="transmembrane region" description="Helical" evidence="2">
    <location>
        <begin position="322"/>
        <end position="340"/>
    </location>
</feature>
<dbReference type="InterPro" id="IPR011701">
    <property type="entry name" value="MFS"/>
</dbReference>
<dbReference type="Gene3D" id="1.20.1250.20">
    <property type="entry name" value="MFS general substrate transporter like domains"/>
    <property type="match status" value="1"/>
</dbReference>
<dbReference type="RefSeq" id="WP_130847878.1">
    <property type="nucleotide sequence ID" value="NZ_UYIE01000152.1"/>
</dbReference>
<keyword evidence="2" id="KW-0812">Transmembrane</keyword>
<sequence length="375" mass="40343">MKKSTSLLLIVAMNLRLAVTAITPLFTLIQQQLGLNNAIMSLLITIPLLCFAGGALFAPHYLQMHRLKTVLQVMTGLLIIASLIRPYNTSTLLGGTLLTSLAIAILNITVPTMIAQSTKTKVTQLTSYYSATMNIVAAIGTALAIPLATWLGWRLVICFFAIPAVIAWFSTFWLSPTTATTPHQKTSTTPNLWIVFTHDRIARHLALLMGLQSLTFYTLATWLPAIYQASGATAATAGMLASIFQLVGVPAALLLTILPNSRQKWWLLLAGYTLGLTSMAWSGIGWWLSAGILGFTCALMFSVALNQIATSSSHPDVITSRSALAQSLGYLLAAVGPILIGQGQSLMHSWLPALFALGVLMLATIFVGQQLDKMN</sequence>
<feature type="transmembrane region" description="Helical" evidence="2">
    <location>
        <begin position="239"/>
        <end position="258"/>
    </location>
</feature>
<dbReference type="Pfam" id="PF07690">
    <property type="entry name" value="MFS_1"/>
    <property type="match status" value="1"/>
</dbReference>
<feature type="transmembrane region" description="Helical" evidence="2">
    <location>
        <begin position="127"/>
        <end position="147"/>
    </location>
</feature>
<dbReference type="GO" id="GO:0005886">
    <property type="term" value="C:plasma membrane"/>
    <property type="evidence" value="ECO:0007669"/>
    <property type="project" value="UniProtKB-SubCell"/>
</dbReference>
<feature type="transmembrane region" description="Helical" evidence="2">
    <location>
        <begin position="205"/>
        <end position="227"/>
    </location>
</feature>
<dbReference type="Proteomes" id="UP000289996">
    <property type="component" value="Unassembled WGS sequence"/>
</dbReference>
<dbReference type="EMBL" id="UYIG01000001">
    <property type="protein sequence ID" value="VDG26643.1"/>
    <property type="molecule type" value="Genomic_DNA"/>
</dbReference>
<gene>
    <name evidence="3" type="ORF">MUDAN_MDHGFNIF_00080</name>
</gene>
<comment type="subcellular location">
    <subcellularLocation>
        <location evidence="1">Cell membrane</location>
        <topology evidence="1">Multi-pass membrane protein</topology>
    </subcellularLocation>
</comment>
<feature type="transmembrane region" description="Helical" evidence="2">
    <location>
        <begin position="153"/>
        <end position="175"/>
    </location>
</feature>
<feature type="transmembrane region" description="Helical" evidence="2">
    <location>
        <begin position="38"/>
        <end position="58"/>
    </location>
</feature>
<feature type="transmembrane region" description="Helical" evidence="2">
    <location>
        <begin position="346"/>
        <end position="367"/>
    </location>
</feature>
<dbReference type="AlphaFoldDB" id="A0A660DUQ4"/>
<organism evidence="3 4">
    <name type="scientific">Lactiplantibacillus mudanjiangensis</name>
    <dbReference type="NCBI Taxonomy" id="1296538"/>
    <lineage>
        <taxon>Bacteria</taxon>
        <taxon>Bacillati</taxon>
        <taxon>Bacillota</taxon>
        <taxon>Bacilli</taxon>
        <taxon>Lactobacillales</taxon>
        <taxon>Lactobacillaceae</taxon>
        <taxon>Lactiplantibacillus</taxon>
    </lineage>
</organism>
<feature type="transmembrane region" description="Helical" evidence="2">
    <location>
        <begin position="290"/>
        <end position="310"/>
    </location>
</feature>
<evidence type="ECO:0000313" key="4">
    <source>
        <dbReference type="Proteomes" id="UP000289996"/>
    </source>
</evidence>
<accession>A0A660DUQ4</accession>
<protein>
    <submittedName>
        <fullName evidence="3">Uncharacterized protein</fullName>
    </submittedName>
</protein>
<proteinExistence type="predicted"/>